<gene>
    <name evidence="1" type="ORF">SAMN02982927_01664</name>
</gene>
<organism evidence="1 2">
    <name type="scientific">Sporolactobacillus nakayamae</name>
    <dbReference type="NCBI Taxonomy" id="269670"/>
    <lineage>
        <taxon>Bacteria</taxon>
        <taxon>Bacillati</taxon>
        <taxon>Bacillota</taxon>
        <taxon>Bacilli</taxon>
        <taxon>Bacillales</taxon>
        <taxon>Sporolactobacillaceae</taxon>
        <taxon>Sporolactobacillus</taxon>
    </lineage>
</organism>
<proteinExistence type="predicted"/>
<reference evidence="2" key="1">
    <citation type="submission" date="2016-10" db="EMBL/GenBank/DDBJ databases">
        <authorList>
            <person name="Varghese N."/>
            <person name="Submissions S."/>
        </authorList>
    </citation>
    <scope>NUCLEOTIDE SEQUENCE [LARGE SCALE GENOMIC DNA]</scope>
    <source>
        <strain evidence="2">ATCC 700379</strain>
    </source>
</reference>
<dbReference type="InterPro" id="IPR010838">
    <property type="entry name" value="DUF1444"/>
</dbReference>
<dbReference type="STRING" id="269670.SAMN02982927_01664"/>
<dbReference type="Proteomes" id="UP000198752">
    <property type="component" value="Unassembled WGS sequence"/>
</dbReference>
<evidence type="ECO:0000313" key="2">
    <source>
        <dbReference type="Proteomes" id="UP000198752"/>
    </source>
</evidence>
<dbReference type="EMBL" id="FOOY01000010">
    <property type="protein sequence ID" value="SFG42561.1"/>
    <property type="molecule type" value="Genomic_DNA"/>
</dbReference>
<dbReference type="NCBIfam" id="NF010189">
    <property type="entry name" value="PRK13668.1"/>
    <property type="match status" value="1"/>
</dbReference>
<dbReference type="AlphaFoldDB" id="A0A1I2RXS4"/>
<name>A0A1I2RXS4_9BACL</name>
<protein>
    <submittedName>
        <fullName evidence="1">Uncharacterized protein YtpQ, UPF0354 family</fullName>
    </submittedName>
</protein>
<sequence>MCMDRAELRKMLELKLNGKGRKLHFDHKKDSVRVEQDMNGKGVTLSINELLRRFEEKGPEALDQSIIAIDRGLKAMACAPHLKGNEDRIFPVIRSASFPNQTADGQALVSREHTAETRIYYALDLGDACRLIDKRFLDQEGMDEQALKERATVNLSALPTKIKKDIVRNNTFYFISMNDGYDASRLLNRKLVADMRAKAKGDLTVAIPHQDVLIFGDIVNPEGYDILAQMTMKFYTTGALRITMLPFIFDEKETLEPIFIMANKRPIPGNDTN</sequence>
<evidence type="ECO:0000313" key="1">
    <source>
        <dbReference type="EMBL" id="SFG42561.1"/>
    </source>
</evidence>
<keyword evidence="2" id="KW-1185">Reference proteome</keyword>
<dbReference type="Pfam" id="PF07285">
    <property type="entry name" value="DUF1444"/>
    <property type="match status" value="1"/>
</dbReference>
<accession>A0A1I2RXS4</accession>